<evidence type="ECO:0000256" key="9">
    <source>
        <dbReference type="ARBA" id="ARBA00022989"/>
    </source>
</evidence>
<comment type="similarity">
    <text evidence="3">Belongs to the nurim family.</text>
</comment>
<keyword evidence="8 12" id="KW-0812">Transmembrane</keyword>
<dbReference type="NCBIfam" id="NF045656">
    <property type="entry name" value="MeththiolMtaseMddA"/>
    <property type="match status" value="1"/>
</dbReference>
<dbReference type="Gene3D" id="1.20.120.1630">
    <property type="match status" value="1"/>
</dbReference>
<dbReference type="GO" id="GO:0032259">
    <property type="term" value="P:methylation"/>
    <property type="evidence" value="ECO:0007669"/>
    <property type="project" value="UniProtKB-KW"/>
</dbReference>
<feature type="transmembrane region" description="Helical" evidence="12">
    <location>
        <begin position="7"/>
        <end position="30"/>
    </location>
</feature>
<keyword evidence="5" id="KW-0489">Methyltransferase</keyword>
<keyword evidence="10 12" id="KW-0472">Membrane</keyword>
<evidence type="ECO:0000256" key="6">
    <source>
        <dbReference type="ARBA" id="ARBA00022679"/>
    </source>
</evidence>
<dbReference type="STRING" id="146020.RMCB_0461"/>
<dbReference type="PANTHER" id="PTHR31040">
    <property type="entry name" value="NURIM"/>
    <property type="match status" value="1"/>
</dbReference>
<feature type="transmembrane region" description="Helical" evidence="12">
    <location>
        <begin position="42"/>
        <end position="62"/>
    </location>
</feature>
<evidence type="ECO:0000256" key="10">
    <source>
        <dbReference type="ARBA" id="ARBA00023136"/>
    </source>
</evidence>
<proteinExistence type="inferred from homology"/>
<evidence type="ECO:0000256" key="2">
    <source>
        <dbReference type="ARBA" id="ARBA00004141"/>
    </source>
</evidence>
<evidence type="ECO:0000256" key="1">
    <source>
        <dbReference type="ARBA" id="ARBA00002096"/>
    </source>
</evidence>
<evidence type="ECO:0000256" key="11">
    <source>
        <dbReference type="ARBA" id="ARBA00048134"/>
    </source>
</evidence>
<dbReference type="PANTHER" id="PTHR31040:SF1">
    <property type="entry name" value="NURIM"/>
    <property type="match status" value="1"/>
</dbReference>
<dbReference type="InterPro" id="IPR054700">
    <property type="entry name" value="MddA"/>
</dbReference>
<dbReference type="EMBL" id="BCSX01000006">
    <property type="protein sequence ID" value="GAS86365.1"/>
    <property type="molecule type" value="Genomic_DNA"/>
</dbReference>
<organism evidence="13 14">
    <name type="scientific">Mycolicibacterium brisbanense</name>
    <dbReference type="NCBI Taxonomy" id="146020"/>
    <lineage>
        <taxon>Bacteria</taxon>
        <taxon>Bacillati</taxon>
        <taxon>Actinomycetota</taxon>
        <taxon>Actinomycetes</taxon>
        <taxon>Mycobacteriales</taxon>
        <taxon>Mycobacteriaceae</taxon>
        <taxon>Mycolicibacterium</taxon>
    </lineage>
</organism>
<keyword evidence="9 12" id="KW-1133">Transmembrane helix</keyword>
<evidence type="ECO:0000313" key="14">
    <source>
        <dbReference type="Proteomes" id="UP000069620"/>
    </source>
</evidence>
<name>A0A100VUT0_9MYCO</name>
<comment type="catalytic activity">
    <reaction evidence="11">
        <text>methanethiol + S-adenosyl-L-methionine = dimethyl sulfide + S-adenosyl-L-homocysteine + H(+)</text>
        <dbReference type="Rhea" id="RHEA:50428"/>
        <dbReference type="ChEBI" id="CHEBI:15378"/>
        <dbReference type="ChEBI" id="CHEBI:16007"/>
        <dbReference type="ChEBI" id="CHEBI:17437"/>
        <dbReference type="ChEBI" id="CHEBI:57856"/>
        <dbReference type="ChEBI" id="CHEBI:59789"/>
        <dbReference type="EC" id="2.1.1.334"/>
    </reaction>
</comment>
<evidence type="ECO:0000256" key="7">
    <source>
        <dbReference type="ARBA" id="ARBA00022691"/>
    </source>
</evidence>
<keyword evidence="6" id="KW-0808">Transferase</keyword>
<evidence type="ECO:0000256" key="4">
    <source>
        <dbReference type="ARBA" id="ARBA00012149"/>
    </source>
</evidence>
<gene>
    <name evidence="13" type="ORF">RMCB_0461</name>
</gene>
<evidence type="ECO:0000313" key="13">
    <source>
        <dbReference type="EMBL" id="GAS86365.1"/>
    </source>
</evidence>
<feature type="transmembrane region" description="Helical" evidence="12">
    <location>
        <begin position="124"/>
        <end position="147"/>
    </location>
</feature>
<protein>
    <recommendedName>
        <fullName evidence="4">methanethiol S-methyltransferase</fullName>
        <ecNumber evidence="4">2.1.1.334</ecNumber>
    </recommendedName>
</protein>
<reference evidence="14" key="2">
    <citation type="submission" date="2016-02" db="EMBL/GenBank/DDBJ databases">
        <title>Draft genome sequence of five rapidly growing Mycobacterium species.</title>
        <authorList>
            <person name="Katahira K."/>
            <person name="Gotou Y."/>
            <person name="Iida K."/>
            <person name="Ogura Y."/>
            <person name="Hayashi T."/>
        </authorList>
    </citation>
    <scope>NUCLEOTIDE SEQUENCE [LARGE SCALE GENOMIC DNA]</scope>
    <source>
        <strain evidence="14">JCM15654</strain>
    </source>
</reference>
<dbReference type="AlphaFoldDB" id="A0A100VUT0"/>
<evidence type="ECO:0000256" key="3">
    <source>
        <dbReference type="ARBA" id="ARBA00010631"/>
    </source>
</evidence>
<dbReference type="InterPro" id="IPR033580">
    <property type="entry name" value="Nurim-like"/>
</dbReference>
<dbReference type="GO" id="GO:0008168">
    <property type="term" value="F:methyltransferase activity"/>
    <property type="evidence" value="ECO:0007669"/>
    <property type="project" value="UniProtKB-KW"/>
</dbReference>
<comment type="function">
    <text evidence="1">Catalyzes the methylation of methanethiol (MeSH) to yield dimethylsulphide (DMS).</text>
</comment>
<keyword evidence="7" id="KW-0949">S-adenosyl-L-methionine</keyword>
<evidence type="ECO:0000256" key="8">
    <source>
        <dbReference type="ARBA" id="ARBA00022692"/>
    </source>
</evidence>
<comment type="subcellular location">
    <subcellularLocation>
        <location evidence="2">Membrane</location>
        <topology evidence="2">Multi-pass membrane protein</topology>
    </subcellularLocation>
</comment>
<evidence type="ECO:0000256" key="5">
    <source>
        <dbReference type="ARBA" id="ARBA00022603"/>
    </source>
</evidence>
<comment type="caution">
    <text evidence="13">The sequence shown here is derived from an EMBL/GenBank/DDBJ whole genome shotgun (WGS) entry which is preliminary data.</text>
</comment>
<dbReference type="GO" id="GO:0016020">
    <property type="term" value="C:membrane"/>
    <property type="evidence" value="ECO:0007669"/>
    <property type="project" value="UniProtKB-SubCell"/>
</dbReference>
<accession>A0A100VUT0</accession>
<keyword evidence="14" id="KW-1185">Reference proteome</keyword>
<dbReference type="Proteomes" id="UP000069620">
    <property type="component" value="Unassembled WGS sequence"/>
</dbReference>
<sequence length="267" mass="30224">MAMNRYFAITYGAISYVLFLAVFVYAIGFVGGLTPRSVDDATSAPVGVAVVVDVLLMTLFAAQHSVMARPGFKRWWGRYVPTAVERSTYVLCASSTLALLMWQWRSIPAVVWDIDWRPARMTVWTLFWLGWGIVLASTFMISHFELFGLRQVFNTARPHSETGFRTTLFYRVVRHPLNLGFIVAFWAAPTMTLAHLLFATVTTGWILLAIQLEERDLLATLGARYAAYRETVPMLVPRLPGRRATSRVNLPAAQRFSCRHSARSVRR</sequence>
<evidence type="ECO:0000256" key="12">
    <source>
        <dbReference type="SAM" id="Phobius"/>
    </source>
</evidence>
<feature type="transmembrane region" description="Helical" evidence="12">
    <location>
        <begin position="83"/>
        <end position="104"/>
    </location>
</feature>
<dbReference type="EC" id="2.1.1.334" evidence="4"/>
<reference evidence="14" key="1">
    <citation type="journal article" date="2016" name="Genome Announc.">
        <title>Draft Genome Sequences of Five Rapidly Growing Mycobacterium Species, M. thermoresistibile, M. fortuitum subsp. acetamidolyticum, M. canariasense, M. brisbanense, and M. novocastrense.</title>
        <authorList>
            <person name="Katahira K."/>
            <person name="Ogura Y."/>
            <person name="Gotoh Y."/>
            <person name="Hayashi T."/>
        </authorList>
    </citation>
    <scope>NUCLEOTIDE SEQUENCE [LARGE SCALE GENOMIC DNA]</scope>
    <source>
        <strain evidence="14">JCM15654</strain>
    </source>
</reference>